<dbReference type="PANTHER" id="PTHR47199:SF2">
    <property type="entry name" value="PHOTOSYSTEM II STABILITY_ASSEMBLY FACTOR HCF136, CHLOROPLASTIC"/>
    <property type="match status" value="1"/>
</dbReference>
<proteinExistence type="predicted"/>
<dbReference type="Proteomes" id="UP000275348">
    <property type="component" value="Unassembled WGS sequence"/>
</dbReference>
<evidence type="ECO:0000313" key="2">
    <source>
        <dbReference type="Proteomes" id="UP000275348"/>
    </source>
</evidence>
<gene>
    <name evidence="1" type="ORF">EAH69_06235</name>
</gene>
<dbReference type="PANTHER" id="PTHR47199">
    <property type="entry name" value="PHOTOSYSTEM II STABILITY/ASSEMBLY FACTOR HCF136, CHLOROPLASTIC"/>
    <property type="match status" value="1"/>
</dbReference>
<sequence>MKYLFLLLSSFSLAQTYKVLNEEKSDVSFRGLAVESATNFVVSGSKNTIGRTTDGGKTFKWINPTVVENRDFRDIEVLGKDTYLAIGIDAPAYIILTKDGGKTWNKVYENTQKGIFLDAIHYNPKTKQIIVLGDPIEAGKPFVLTSTSTDPTKWTIAKSLMNQGLRLKNPKEAFFASSGSNLYADDKQVLIVSGGAASNLYRYTPKGGQLYTLEKTASTNSGINGMAYDATNNVGYLVGGDYTKPNESKYNLYKFKINATTNKIEFIDSWKYPEGYKSGVTILSKDKVLVCGYSGVDYSSDGGHNWKIITKDSYNTCNASPDKKSVILVGNKGKIGKVTL</sequence>
<evidence type="ECO:0008006" key="3">
    <source>
        <dbReference type="Google" id="ProtNLM"/>
    </source>
</evidence>
<dbReference type="SUPFAM" id="SSF110296">
    <property type="entry name" value="Oligoxyloglucan reducing end-specific cellobiohydrolase"/>
    <property type="match status" value="1"/>
</dbReference>
<dbReference type="InterPro" id="IPR015943">
    <property type="entry name" value="WD40/YVTN_repeat-like_dom_sf"/>
</dbReference>
<reference evidence="1 2" key="1">
    <citation type="submission" date="2018-10" db="EMBL/GenBank/DDBJ databases">
        <authorList>
            <person name="Chen X."/>
        </authorList>
    </citation>
    <scope>NUCLEOTIDE SEQUENCE [LARGE SCALE GENOMIC DNA]</scope>
    <source>
        <strain evidence="1 2">YIM 102668</strain>
    </source>
</reference>
<dbReference type="AlphaFoldDB" id="A0A3L9MJA4"/>
<dbReference type="EMBL" id="RDOJ01000006">
    <property type="protein sequence ID" value="RLZ10739.1"/>
    <property type="molecule type" value="Genomic_DNA"/>
</dbReference>
<dbReference type="OrthoDB" id="9813892at2"/>
<protein>
    <recommendedName>
        <fullName evidence="3">Photosynthesis system II assembly factor Ycf48/Hcf136-like domain-containing protein</fullName>
    </recommendedName>
</protein>
<accession>A0A3L9MJA4</accession>
<name>A0A3L9MJA4_9FLAO</name>
<keyword evidence="2" id="KW-1185">Reference proteome</keyword>
<organism evidence="1 2">
    <name type="scientific">Faecalibacter macacae</name>
    <dbReference type="NCBI Taxonomy" id="1859289"/>
    <lineage>
        <taxon>Bacteria</taxon>
        <taxon>Pseudomonadati</taxon>
        <taxon>Bacteroidota</taxon>
        <taxon>Flavobacteriia</taxon>
        <taxon>Flavobacteriales</taxon>
        <taxon>Weeksellaceae</taxon>
        <taxon>Faecalibacter</taxon>
    </lineage>
</organism>
<dbReference type="Gene3D" id="2.130.10.10">
    <property type="entry name" value="YVTN repeat-like/Quinoprotein amine dehydrogenase"/>
    <property type="match status" value="1"/>
</dbReference>
<dbReference type="RefSeq" id="WP_121934324.1">
    <property type="nucleotide sequence ID" value="NZ_RDOJ01000006.1"/>
</dbReference>
<evidence type="ECO:0000313" key="1">
    <source>
        <dbReference type="EMBL" id="RLZ10739.1"/>
    </source>
</evidence>
<comment type="caution">
    <text evidence="1">The sequence shown here is derived from an EMBL/GenBank/DDBJ whole genome shotgun (WGS) entry which is preliminary data.</text>
</comment>